<feature type="domain" description="Peptidase S54 rhomboid" evidence="8">
    <location>
        <begin position="169"/>
        <end position="302"/>
    </location>
</feature>
<evidence type="ECO:0000256" key="4">
    <source>
        <dbReference type="ARBA" id="ARBA00022801"/>
    </source>
</evidence>
<protein>
    <submittedName>
        <fullName evidence="10">Rhomboid protease GlpG</fullName>
        <ecNumber evidence="10">3.4.21.105</ecNumber>
    </submittedName>
</protein>
<organism evidence="10">
    <name type="scientific">hydrothermal vent metagenome</name>
    <dbReference type="NCBI Taxonomy" id="652676"/>
    <lineage>
        <taxon>unclassified sequences</taxon>
        <taxon>metagenomes</taxon>
        <taxon>ecological metagenomes</taxon>
    </lineage>
</organism>
<dbReference type="EC" id="3.4.21.105" evidence="10"/>
<dbReference type="EMBL" id="UOGL01000626">
    <property type="protein sequence ID" value="VAX42141.1"/>
    <property type="molecule type" value="Genomic_DNA"/>
</dbReference>
<keyword evidence="5 7" id="KW-1133">Transmembrane helix</keyword>
<dbReference type="Gene3D" id="1.20.1540.10">
    <property type="entry name" value="Rhomboid-like"/>
    <property type="match status" value="1"/>
</dbReference>
<dbReference type="Pfam" id="PF12122">
    <property type="entry name" value="Rhomboid_N"/>
    <property type="match status" value="1"/>
</dbReference>
<evidence type="ECO:0000256" key="1">
    <source>
        <dbReference type="ARBA" id="ARBA00004141"/>
    </source>
</evidence>
<evidence type="ECO:0000313" key="10">
    <source>
        <dbReference type="EMBL" id="VAX42141.1"/>
    </source>
</evidence>
<evidence type="ECO:0000256" key="7">
    <source>
        <dbReference type="SAM" id="Phobius"/>
    </source>
</evidence>
<reference evidence="10" key="1">
    <citation type="submission" date="2018-06" db="EMBL/GenBank/DDBJ databases">
        <authorList>
            <person name="Zhirakovskaya E."/>
        </authorList>
    </citation>
    <scope>NUCLEOTIDE SEQUENCE</scope>
</reference>
<comment type="similarity">
    <text evidence="2">Belongs to the peptidase S54 family.</text>
</comment>
<dbReference type="PANTHER" id="PTHR43731">
    <property type="entry name" value="RHOMBOID PROTEASE"/>
    <property type="match status" value="1"/>
</dbReference>
<dbReference type="Gene3D" id="3.30.70.2350">
    <property type="match status" value="1"/>
</dbReference>
<keyword evidence="10" id="KW-0645">Protease</keyword>
<dbReference type="InterPro" id="IPR022764">
    <property type="entry name" value="Peptidase_S54_rhomboid_dom"/>
</dbReference>
<dbReference type="Pfam" id="PF01694">
    <property type="entry name" value="Rhomboid"/>
    <property type="match status" value="1"/>
</dbReference>
<dbReference type="GO" id="GO:0016020">
    <property type="term" value="C:membrane"/>
    <property type="evidence" value="ECO:0007669"/>
    <property type="project" value="UniProtKB-SubCell"/>
</dbReference>
<dbReference type="SUPFAM" id="SSF144091">
    <property type="entry name" value="Rhomboid-like"/>
    <property type="match status" value="1"/>
</dbReference>
<feature type="transmembrane region" description="Helical" evidence="7">
    <location>
        <begin position="206"/>
        <end position="224"/>
    </location>
</feature>
<dbReference type="InterPro" id="IPR022732">
    <property type="entry name" value="Peptidase_S54_GlpG_N"/>
</dbReference>
<dbReference type="AlphaFoldDB" id="A0A3B1DTA6"/>
<evidence type="ECO:0000259" key="8">
    <source>
        <dbReference type="Pfam" id="PF01694"/>
    </source>
</evidence>
<dbReference type="InterPro" id="IPR050925">
    <property type="entry name" value="Rhomboid_protease_S54"/>
</dbReference>
<evidence type="ECO:0000256" key="3">
    <source>
        <dbReference type="ARBA" id="ARBA00022692"/>
    </source>
</evidence>
<keyword evidence="6 7" id="KW-0472">Membrane</keyword>
<evidence type="ECO:0000259" key="9">
    <source>
        <dbReference type="Pfam" id="PF12122"/>
    </source>
</evidence>
<feature type="transmembrane region" description="Helical" evidence="7">
    <location>
        <begin position="104"/>
        <end position="125"/>
    </location>
</feature>
<feature type="transmembrane region" description="Helical" evidence="7">
    <location>
        <begin position="287"/>
        <end position="306"/>
    </location>
</feature>
<comment type="subcellular location">
    <subcellularLocation>
        <location evidence="1">Membrane</location>
        <topology evidence="1">Multi-pass membrane protein</topology>
    </subcellularLocation>
</comment>
<proteinExistence type="inferred from homology"/>
<keyword evidence="3 7" id="KW-0812">Transmembrane</keyword>
<feature type="domain" description="Peptidase S54 GlpG peptidase N-terminal" evidence="9">
    <location>
        <begin position="1"/>
        <end position="77"/>
    </location>
</feature>
<feature type="transmembrane region" description="Helical" evidence="7">
    <location>
        <begin position="230"/>
        <end position="249"/>
    </location>
</feature>
<keyword evidence="4 10" id="KW-0378">Hydrolase</keyword>
<evidence type="ECO:0000256" key="6">
    <source>
        <dbReference type="ARBA" id="ARBA00023136"/>
    </source>
</evidence>
<accession>A0A3B1DTA6</accession>
<evidence type="ECO:0000256" key="2">
    <source>
        <dbReference type="ARBA" id="ARBA00009045"/>
    </source>
</evidence>
<dbReference type="PANTHER" id="PTHR43731:SF14">
    <property type="entry name" value="PRESENILIN-ASSOCIATED RHOMBOID-LIKE PROTEIN, MITOCHONDRIAL"/>
    <property type="match status" value="1"/>
</dbReference>
<dbReference type="InterPro" id="IPR035952">
    <property type="entry name" value="Rhomboid-like_sf"/>
</dbReference>
<feature type="transmembrane region" description="Helical" evidence="7">
    <location>
        <begin position="261"/>
        <end position="281"/>
    </location>
</feature>
<gene>
    <name evidence="10" type="ORF">MNBD_PLANCTO02-2646</name>
</gene>
<dbReference type="GO" id="GO:0004252">
    <property type="term" value="F:serine-type endopeptidase activity"/>
    <property type="evidence" value="ECO:0007669"/>
    <property type="project" value="InterPro"/>
</dbReference>
<evidence type="ECO:0000256" key="5">
    <source>
        <dbReference type="ARBA" id="ARBA00022989"/>
    </source>
</evidence>
<sequence length="312" mass="35505">MRQVGTLPTVEEAKQFMSYLFTVGIETKGEQDGDAWAIWAFDEDRLEEVRKELSVFQEDPYAEKYQNLEQQVAEIVSQRAKEVKAANRQHVSVRKRWERPAWQNALVTTGLIAMSIAVVIVTSSFKESFWALGDKTKPVVTQLTIAPVYDSSAEARKNHNQGLSNIRQGEVWRLITPIFLHFSVIHILFNMMWLRDLGQVIEFRQGSLRFLLMVLVIALFSNLAQYLWSGPVFGGMSGVVYGLFGYLWMKSKYDPASGFYMPPNIIFWMVGFFLIFTFGAFGNIANMAHGVGLAVGMVMGLFRPAMRFLSQK</sequence>
<name>A0A3B1DTA6_9ZZZZ</name>
<dbReference type="InterPro" id="IPR038236">
    <property type="entry name" value="GlpG_N_sf"/>
</dbReference>
<dbReference type="GO" id="GO:0006508">
    <property type="term" value="P:proteolysis"/>
    <property type="evidence" value="ECO:0007669"/>
    <property type="project" value="UniProtKB-KW"/>
</dbReference>
<feature type="transmembrane region" description="Helical" evidence="7">
    <location>
        <begin position="174"/>
        <end position="194"/>
    </location>
</feature>